<keyword evidence="4" id="KW-0460">Magnesium</keyword>
<keyword evidence="4" id="KW-0479">Metal-binding</keyword>
<comment type="catalytic activity">
    <reaction evidence="4">
        <text>5-hydroxyuridine(34) in tRNA + S-adenosyl-L-methionine = 5-methoxyuridine(34) in tRNA + S-adenosyl-L-homocysteine + H(+)</text>
        <dbReference type="Rhea" id="RHEA:60524"/>
        <dbReference type="Rhea" id="RHEA-COMP:13381"/>
        <dbReference type="Rhea" id="RHEA-COMP:15591"/>
        <dbReference type="ChEBI" id="CHEBI:15378"/>
        <dbReference type="ChEBI" id="CHEBI:57856"/>
        <dbReference type="ChEBI" id="CHEBI:59789"/>
        <dbReference type="ChEBI" id="CHEBI:136877"/>
        <dbReference type="ChEBI" id="CHEBI:143860"/>
    </reaction>
</comment>
<keyword evidence="2 4" id="KW-0808">Transferase</keyword>
<dbReference type="GO" id="GO:0000287">
    <property type="term" value="F:magnesium ion binding"/>
    <property type="evidence" value="ECO:0007669"/>
    <property type="project" value="UniProtKB-UniRule"/>
</dbReference>
<dbReference type="GO" id="GO:0008757">
    <property type="term" value="F:S-adenosylmethionine-dependent methyltransferase activity"/>
    <property type="evidence" value="ECO:0007669"/>
    <property type="project" value="TreeGrafter"/>
</dbReference>
<keyword evidence="6" id="KW-1185">Reference proteome</keyword>
<dbReference type="InterPro" id="IPR029063">
    <property type="entry name" value="SAM-dependent_MTases_sf"/>
</dbReference>
<dbReference type="EC" id="2.1.1.-" evidence="4"/>
<feature type="binding site" evidence="4">
    <location>
        <position position="163"/>
    </location>
    <ligand>
        <name>Mg(2+)</name>
        <dbReference type="ChEBI" id="CHEBI:18420"/>
    </ligand>
</feature>
<reference evidence="5" key="1">
    <citation type="submission" date="2020-12" db="EMBL/GenBank/DDBJ databases">
        <title>M. sibirica DSM 26468T genome.</title>
        <authorList>
            <person name="Thieme N."/>
            <person name="Rettenmaier R."/>
            <person name="Zverlov V."/>
            <person name="Liebl W."/>
        </authorList>
    </citation>
    <scope>NUCLEOTIDE SEQUENCE</scope>
    <source>
        <strain evidence="5">DSM 26468</strain>
    </source>
</reference>
<evidence type="ECO:0000256" key="3">
    <source>
        <dbReference type="ARBA" id="ARBA00022691"/>
    </source>
</evidence>
<dbReference type="HAMAP" id="MF_02217">
    <property type="entry name" value="TrmR_methyltr"/>
    <property type="match status" value="1"/>
</dbReference>
<comment type="function">
    <text evidence="4">Catalyzes the methylation of 5-hydroxyuridine (ho5U) to form 5-methoxyuridine (mo5U) at position 34 in tRNAs.</text>
</comment>
<sequence>MIVDERITAYINSLDKELKKELLDLEKEALVNHVPIIKKETQGFLRFLLCMKQPKRILEVGTAIGFSALFMSEYTVDDCKITTIEKVKMRLVEAEKNFSNPIFSHKDKIKLLKGDASEVLKELVSKNLKYDFIFLDAAKAQYMNFLPDLMKLLDKQGVLITDNVLQDGTVTNSRYSVTRRDRTIHARMREYLYEITHMEELETTILPVGDGVSISYRI</sequence>
<keyword evidence="4" id="KW-0819">tRNA processing</keyword>
<feature type="binding site" evidence="4">
    <location>
        <position position="136"/>
    </location>
    <ligand>
        <name>S-adenosyl-L-methionine</name>
        <dbReference type="ChEBI" id="CHEBI:59789"/>
    </ligand>
</feature>
<dbReference type="InterPro" id="IPR002935">
    <property type="entry name" value="SAM_O-MeTrfase"/>
</dbReference>
<accession>A0A8J7HBA6</accession>
<proteinExistence type="inferred from homology"/>
<dbReference type="PROSITE" id="PS51682">
    <property type="entry name" value="SAM_OMT_I"/>
    <property type="match status" value="1"/>
</dbReference>
<dbReference type="GO" id="GO:0030488">
    <property type="term" value="P:tRNA methylation"/>
    <property type="evidence" value="ECO:0007669"/>
    <property type="project" value="UniProtKB-UniRule"/>
</dbReference>
<feature type="binding site" evidence="4">
    <location>
        <position position="136"/>
    </location>
    <ligand>
        <name>Mg(2+)</name>
        <dbReference type="ChEBI" id="CHEBI:18420"/>
    </ligand>
</feature>
<feature type="binding site" evidence="4">
    <location>
        <position position="37"/>
    </location>
    <ligand>
        <name>S-adenosyl-L-methionine</name>
        <dbReference type="ChEBI" id="CHEBI:59789"/>
    </ligand>
</feature>
<keyword evidence="1 4" id="KW-0489">Methyltransferase</keyword>
<dbReference type="AlphaFoldDB" id="A0A8J7HBA6"/>
<dbReference type="CDD" id="cd02440">
    <property type="entry name" value="AdoMet_MTases"/>
    <property type="match status" value="1"/>
</dbReference>
<evidence type="ECO:0000256" key="4">
    <source>
        <dbReference type="HAMAP-Rule" id="MF_02217"/>
    </source>
</evidence>
<keyword evidence="3 4" id="KW-0949">S-adenosyl-L-methionine</keyword>
<dbReference type="Proteomes" id="UP000623269">
    <property type="component" value="Unassembled WGS sequence"/>
</dbReference>
<dbReference type="SUPFAM" id="SSF53335">
    <property type="entry name" value="S-adenosyl-L-methionine-dependent methyltransferases"/>
    <property type="match status" value="1"/>
</dbReference>
<dbReference type="GO" id="GO:0008171">
    <property type="term" value="F:O-methyltransferase activity"/>
    <property type="evidence" value="ECO:0007669"/>
    <property type="project" value="InterPro"/>
</dbReference>
<dbReference type="PANTHER" id="PTHR10509">
    <property type="entry name" value="O-METHYLTRANSFERASE-RELATED"/>
    <property type="match status" value="1"/>
</dbReference>
<dbReference type="Gene3D" id="3.40.50.150">
    <property type="entry name" value="Vaccinia Virus protein VP39"/>
    <property type="match status" value="1"/>
</dbReference>
<organism evidence="5 6">
    <name type="scientific">Mobilitalea sibirica</name>
    <dbReference type="NCBI Taxonomy" id="1462919"/>
    <lineage>
        <taxon>Bacteria</taxon>
        <taxon>Bacillati</taxon>
        <taxon>Bacillota</taxon>
        <taxon>Clostridia</taxon>
        <taxon>Lachnospirales</taxon>
        <taxon>Lachnospiraceae</taxon>
        <taxon>Mobilitalea</taxon>
    </lineage>
</organism>
<evidence type="ECO:0000313" key="6">
    <source>
        <dbReference type="Proteomes" id="UP000623269"/>
    </source>
</evidence>
<dbReference type="GO" id="GO:0016300">
    <property type="term" value="F:tRNA (uridine) methyltransferase activity"/>
    <property type="evidence" value="ECO:0007669"/>
    <property type="project" value="UniProtKB-UniRule"/>
</dbReference>
<dbReference type="PANTHER" id="PTHR10509:SF14">
    <property type="entry name" value="CAFFEOYL-COA O-METHYLTRANSFERASE 3-RELATED"/>
    <property type="match status" value="1"/>
</dbReference>
<protein>
    <recommendedName>
        <fullName evidence="4">tRNA 5-hydroxyuridine methyltransferase</fullName>
        <ecNumber evidence="4">2.1.1.-</ecNumber>
    </recommendedName>
    <alternativeName>
        <fullName evidence="4">ho5U methyltransferase</fullName>
    </alternativeName>
</protein>
<evidence type="ECO:0000313" key="5">
    <source>
        <dbReference type="EMBL" id="MBH1939772.1"/>
    </source>
</evidence>
<dbReference type="Pfam" id="PF01596">
    <property type="entry name" value="Methyltransf_3"/>
    <property type="match status" value="1"/>
</dbReference>
<dbReference type="InterPro" id="IPR043675">
    <property type="entry name" value="TrmR_methyltr"/>
</dbReference>
<feature type="binding site" evidence="4">
    <location>
        <position position="162"/>
    </location>
    <ligand>
        <name>Mg(2+)</name>
        <dbReference type="ChEBI" id="CHEBI:18420"/>
    </ligand>
</feature>
<dbReference type="RefSeq" id="WP_197660186.1">
    <property type="nucleotide sequence ID" value="NZ_JAEAGR010000002.1"/>
</dbReference>
<name>A0A8J7HBA6_9FIRM</name>
<comment type="similarity">
    <text evidence="4">Belongs to the class I-like SAM-binding methyltransferase superfamily. Cation-dependent O-methyltransferase family.</text>
</comment>
<evidence type="ECO:0000256" key="2">
    <source>
        <dbReference type="ARBA" id="ARBA00022679"/>
    </source>
</evidence>
<comment type="subunit">
    <text evidence="4">Homodimer.</text>
</comment>
<feature type="binding site" evidence="4">
    <location>
        <position position="85"/>
    </location>
    <ligand>
        <name>S-adenosyl-L-methionine</name>
        <dbReference type="ChEBI" id="CHEBI:59789"/>
    </ligand>
</feature>
<dbReference type="InterPro" id="IPR050362">
    <property type="entry name" value="Cation-dep_OMT"/>
</dbReference>
<feature type="binding site" evidence="4">
    <location>
        <begin position="115"/>
        <end position="116"/>
    </location>
    <ligand>
        <name>S-adenosyl-L-methionine</name>
        <dbReference type="ChEBI" id="CHEBI:59789"/>
    </ligand>
</feature>
<gene>
    <name evidence="4" type="primary">trmR</name>
    <name evidence="5" type="ORF">I5677_02550</name>
</gene>
<comment type="caution">
    <text evidence="5">The sequence shown here is derived from an EMBL/GenBank/DDBJ whole genome shotgun (WGS) entry which is preliminary data.</text>
</comment>
<feature type="binding site" evidence="4">
    <location>
        <position position="67"/>
    </location>
    <ligand>
        <name>S-adenosyl-L-methionine</name>
        <dbReference type="ChEBI" id="CHEBI:59789"/>
    </ligand>
</feature>
<evidence type="ECO:0000256" key="1">
    <source>
        <dbReference type="ARBA" id="ARBA00022603"/>
    </source>
</evidence>
<dbReference type="EMBL" id="JAEAGR010000002">
    <property type="protein sequence ID" value="MBH1939772.1"/>
    <property type="molecule type" value="Genomic_DNA"/>
</dbReference>